<dbReference type="Pfam" id="PF10105">
    <property type="entry name" value="DUF2344"/>
    <property type="match status" value="1"/>
</dbReference>
<dbReference type="AlphaFoldDB" id="A0A7Y9DR51"/>
<evidence type="ECO:0000313" key="3">
    <source>
        <dbReference type="EMBL" id="NYD33991.1"/>
    </source>
</evidence>
<dbReference type="NCBIfam" id="TIGR03936">
    <property type="entry name" value="sam_1_link_chp"/>
    <property type="match status" value="1"/>
</dbReference>
<gene>
    <name evidence="3" type="ORF">BJ983_000093</name>
</gene>
<protein>
    <submittedName>
        <fullName evidence="3">Radical SAM-linked protein</fullName>
    </submittedName>
</protein>
<feature type="region of interest" description="Disordered" evidence="1">
    <location>
        <begin position="263"/>
        <end position="293"/>
    </location>
</feature>
<evidence type="ECO:0000313" key="4">
    <source>
        <dbReference type="Proteomes" id="UP000535890"/>
    </source>
</evidence>
<feature type="region of interest" description="Disordered" evidence="1">
    <location>
        <begin position="182"/>
        <end position="224"/>
    </location>
</feature>
<proteinExistence type="predicted"/>
<sequence>MSYKGEAAHPSAPTVAKVRMRFAKRGRARFSSHRDVARAMEWALRRAGVPVSLSQGFSPHPRLSWIGASPTGAASEAEFVEIGLTRDLEPEAVGREVGAVLPEGLVVLDVVRSGPGALADRIDGSAWRIELPGVEPGTLRAAVTALLDSDVVEVERMTKNGPRTLDVRTAIVSITVDGAERSSARISVDDVTDPHDERHPNDEPLAHDTPSTRPPVENDRRAHARSAVCGTLSTVVRHTTPAVRPDDVVSALRIVAGLEPPVPVRSTRTAQGRLDDDGTLLDPLEADRDPIGR</sequence>
<comment type="caution">
    <text evidence="3">The sequence shown here is derived from an EMBL/GenBank/DDBJ whole genome shotgun (WGS) entry which is preliminary data.</text>
</comment>
<feature type="compositionally biased region" description="Basic and acidic residues" evidence="1">
    <location>
        <begin position="192"/>
        <end position="206"/>
    </location>
</feature>
<dbReference type="InterPro" id="IPR018768">
    <property type="entry name" value="DUF2344"/>
</dbReference>
<dbReference type="RefSeq" id="WP_343053570.1">
    <property type="nucleotide sequence ID" value="NZ_BAABHP010000012.1"/>
</dbReference>
<accession>A0A7Y9DR51</accession>
<evidence type="ECO:0000259" key="2">
    <source>
        <dbReference type="Pfam" id="PF10105"/>
    </source>
</evidence>
<dbReference type="Proteomes" id="UP000535890">
    <property type="component" value="Unassembled WGS sequence"/>
</dbReference>
<organism evidence="3 4">
    <name type="scientific">Actinomycetospora corticicola</name>
    <dbReference type="NCBI Taxonomy" id="663602"/>
    <lineage>
        <taxon>Bacteria</taxon>
        <taxon>Bacillati</taxon>
        <taxon>Actinomycetota</taxon>
        <taxon>Actinomycetes</taxon>
        <taxon>Pseudonocardiales</taxon>
        <taxon>Pseudonocardiaceae</taxon>
        <taxon>Actinomycetospora</taxon>
    </lineage>
</organism>
<reference evidence="3 4" key="1">
    <citation type="submission" date="2020-07" db="EMBL/GenBank/DDBJ databases">
        <title>Sequencing the genomes of 1000 actinobacteria strains.</title>
        <authorList>
            <person name="Klenk H.-P."/>
        </authorList>
    </citation>
    <scope>NUCLEOTIDE SEQUENCE [LARGE SCALE GENOMIC DNA]</scope>
    <source>
        <strain evidence="3 4">DSM 45772</strain>
    </source>
</reference>
<dbReference type="EMBL" id="JACCBN010000001">
    <property type="protein sequence ID" value="NYD33991.1"/>
    <property type="molecule type" value="Genomic_DNA"/>
</dbReference>
<name>A0A7Y9DR51_9PSEU</name>
<evidence type="ECO:0000256" key="1">
    <source>
        <dbReference type="SAM" id="MobiDB-lite"/>
    </source>
</evidence>
<keyword evidence="4" id="KW-1185">Reference proteome</keyword>
<feature type="domain" description="DUF2344" evidence="2">
    <location>
        <begin position="17"/>
        <end position="178"/>
    </location>
</feature>